<keyword evidence="1" id="KW-0677">Repeat</keyword>
<accession>A0A8R7Q104</accession>
<dbReference type="PANTHER" id="PTHR47186:SF22">
    <property type="entry name" value="OS11G0589401 PROTEIN"/>
    <property type="match status" value="1"/>
</dbReference>
<evidence type="ECO:0000313" key="4">
    <source>
        <dbReference type="Proteomes" id="UP000015106"/>
    </source>
</evidence>
<evidence type="ECO:0000259" key="2">
    <source>
        <dbReference type="Pfam" id="PF23598"/>
    </source>
</evidence>
<dbReference type="Pfam" id="PF23598">
    <property type="entry name" value="LRR_14"/>
    <property type="match status" value="1"/>
</dbReference>
<dbReference type="EnsemblPlants" id="TuG1812G0400000238.01.T01">
    <property type="protein sequence ID" value="TuG1812G0400000238.01.T01.cds354225"/>
    <property type="gene ID" value="TuG1812G0400000238.01"/>
</dbReference>
<sequence length="108" mass="12422">MDIGCLIHLRFLSLRKCSRISEIPGQIRKLQHLQTLDLTFTGIKRLPGTIARLRQLVHLLIPQGVQLPVGIGNMESLEELYWFDVKMIFREVVLQLGNMTKLKDVTIN</sequence>
<reference evidence="3" key="3">
    <citation type="submission" date="2022-06" db="UniProtKB">
        <authorList>
            <consortium name="EnsemblPlants"/>
        </authorList>
    </citation>
    <scope>IDENTIFICATION</scope>
</reference>
<reference evidence="3" key="2">
    <citation type="submission" date="2018-03" db="EMBL/GenBank/DDBJ databases">
        <title>The Triticum urartu genome reveals the dynamic nature of wheat genome evolution.</title>
        <authorList>
            <person name="Ling H."/>
            <person name="Ma B."/>
            <person name="Shi X."/>
            <person name="Liu H."/>
            <person name="Dong L."/>
            <person name="Sun H."/>
            <person name="Cao Y."/>
            <person name="Gao Q."/>
            <person name="Zheng S."/>
            <person name="Li Y."/>
            <person name="Yu Y."/>
            <person name="Du H."/>
            <person name="Qi M."/>
            <person name="Li Y."/>
            <person name="Yu H."/>
            <person name="Cui Y."/>
            <person name="Wang N."/>
            <person name="Chen C."/>
            <person name="Wu H."/>
            <person name="Zhao Y."/>
            <person name="Zhang J."/>
            <person name="Li Y."/>
            <person name="Zhou W."/>
            <person name="Zhang B."/>
            <person name="Hu W."/>
            <person name="Eijk M."/>
            <person name="Tang J."/>
            <person name="Witsenboer H."/>
            <person name="Zhao S."/>
            <person name="Li Z."/>
            <person name="Zhang A."/>
            <person name="Wang D."/>
            <person name="Liang C."/>
        </authorList>
    </citation>
    <scope>NUCLEOTIDE SEQUENCE [LARGE SCALE GENOMIC DNA]</scope>
    <source>
        <strain evidence="3">cv. G1812</strain>
    </source>
</reference>
<dbReference type="InterPro" id="IPR055414">
    <property type="entry name" value="LRR_R13L4/SHOC2-like"/>
</dbReference>
<dbReference type="PANTHER" id="PTHR47186">
    <property type="entry name" value="LEUCINE-RICH REPEAT-CONTAINING PROTEIN 57"/>
    <property type="match status" value="1"/>
</dbReference>
<name>A0A8R7Q104_TRIUA</name>
<dbReference type="Gramene" id="TuG1812G0400000238.01.T01">
    <property type="protein sequence ID" value="TuG1812G0400000238.01.T01.cds354225"/>
    <property type="gene ID" value="TuG1812G0400000238.01"/>
</dbReference>
<reference evidence="4" key="1">
    <citation type="journal article" date="2013" name="Nature">
        <title>Draft genome of the wheat A-genome progenitor Triticum urartu.</title>
        <authorList>
            <person name="Ling H.Q."/>
            <person name="Zhao S."/>
            <person name="Liu D."/>
            <person name="Wang J."/>
            <person name="Sun H."/>
            <person name="Zhang C."/>
            <person name="Fan H."/>
            <person name="Li D."/>
            <person name="Dong L."/>
            <person name="Tao Y."/>
            <person name="Gao C."/>
            <person name="Wu H."/>
            <person name="Li Y."/>
            <person name="Cui Y."/>
            <person name="Guo X."/>
            <person name="Zheng S."/>
            <person name="Wang B."/>
            <person name="Yu K."/>
            <person name="Liang Q."/>
            <person name="Yang W."/>
            <person name="Lou X."/>
            <person name="Chen J."/>
            <person name="Feng M."/>
            <person name="Jian J."/>
            <person name="Zhang X."/>
            <person name="Luo G."/>
            <person name="Jiang Y."/>
            <person name="Liu J."/>
            <person name="Wang Z."/>
            <person name="Sha Y."/>
            <person name="Zhang B."/>
            <person name="Wu H."/>
            <person name="Tang D."/>
            <person name="Shen Q."/>
            <person name="Xue P."/>
            <person name="Zou S."/>
            <person name="Wang X."/>
            <person name="Liu X."/>
            <person name="Wang F."/>
            <person name="Yang Y."/>
            <person name="An X."/>
            <person name="Dong Z."/>
            <person name="Zhang K."/>
            <person name="Zhang X."/>
            <person name="Luo M.C."/>
            <person name="Dvorak J."/>
            <person name="Tong Y."/>
            <person name="Wang J."/>
            <person name="Yang H."/>
            <person name="Li Z."/>
            <person name="Wang D."/>
            <person name="Zhang A."/>
            <person name="Wang J."/>
        </authorList>
    </citation>
    <scope>NUCLEOTIDE SEQUENCE</scope>
    <source>
        <strain evidence="4">cv. G1812</strain>
    </source>
</reference>
<keyword evidence="4" id="KW-1185">Reference proteome</keyword>
<dbReference type="Gene3D" id="3.80.10.10">
    <property type="entry name" value="Ribonuclease Inhibitor"/>
    <property type="match status" value="1"/>
</dbReference>
<dbReference type="SUPFAM" id="SSF52058">
    <property type="entry name" value="L domain-like"/>
    <property type="match status" value="1"/>
</dbReference>
<evidence type="ECO:0000256" key="1">
    <source>
        <dbReference type="ARBA" id="ARBA00022737"/>
    </source>
</evidence>
<proteinExistence type="predicted"/>
<dbReference type="InterPro" id="IPR032675">
    <property type="entry name" value="LRR_dom_sf"/>
</dbReference>
<dbReference type="AlphaFoldDB" id="A0A8R7Q104"/>
<feature type="domain" description="Disease resistance R13L4/SHOC-2-like LRR" evidence="2">
    <location>
        <begin position="2"/>
        <end position="107"/>
    </location>
</feature>
<organism evidence="3 4">
    <name type="scientific">Triticum urartu</name>
    <name type="common">Red wild einkorn</name>
    <name type="synonym">Crithodium urartu</name>
    <dbReference type="NCBI Taxonomy" id="4572"/>
    <lineage>
        <taxon>Eukaryota</taxon>
        <taxon>Viridiplantae</taxon>
        <taxon>Streptophyta</taxon>
        <taxon>Embryophyta</taxon>
        <taxon>Tracheophyta</taxon>
        <taxon>Spermatophyta</taxon>
        <taxon>Magnoliopsida</taxon>
        <taxon>Liliopsida</taxon>
        <taxon>Poales</taxon>
        <taxon>Poaceae</taxon>
        <taxon>BOP clade</taxon>
        <taxon>Pooideae</taxon>
        <taxon>Triticodae</taxon>
        <taxon>Triticeae</taxon>
        <taxon>Triticinae</taxon>
        <taxon>Triticum</taxon>
    </lineage>
</organism>
<protein>
    <recommendedName>
        <fullName evidence="2">Disease resistance R13L4/SHOC-2-like LRR domain-containing protein</fullName>
    </recommendedName>
</protein>
<dbReference type="Proteomes" id="UP000015106">
    <property type="component" value="Chromosome 4"/>
</dbReference>
<evidence type="ECO:0000313" key="3">
    <source>
        <dbReference type="EnsemblPlants" id="TuG1812G0400000238.01.T01.cds354225"/>
    </source>
</evidence>